<dbReference type="InterPro" id="IPR005883">
    <property type="entry name" value="PilM"/>
</dbReference>
<organism evidence="1 2">
    <name type="scientific">Paraburkholderia caballeronis</name>
    <dbReference type="NCBI Taxonomy" id="416943"/>
    <lineage>
        <taxon>Bacteria</taxon>
        <taxon>Pseudomonadati</taxon>
        <taxon>Pseudomonadota</taxon>
        <taxon>Betaproteobacteria</taxon>
        <taxon>Burkholderiales</taxon>
        <taxon>Burkholderiaceae</taxon>
        <taxon>Paraburkholderia</taxon>
    </lineage>
</organism>
<protein>
    <submittedName>
        <fullName evidence="1">Type IV pilus assembly protein PilM</fullName>
    </submittedName>
</protein>
<accession>A0A1H7UX41</accession>
<dbReference type="Gene3D" id="3.30.420.40">
    <property type="match status" value="1"/>
</dbReference>
<dbReference type="STRING" id="416943.SAMN05445871_0571"/>
<evidence type="ECO:0000313" key="2">
    <source>
        <dbReference type="Proteomes" id="UP000199120"/>
    </source>
</evidence>
<dbReference type="Gene3D" id="3.30.1490.300">
    <property type="match status" value="1"/>
</dbReference>
<dbReference type="Pfam" id="PF11104">
    <property type="entry name" value="PilM_2"/>
    <property type="match status" value="1"/>
</dbReference>
<reference evidence="2" key="1">
    <citation type="submission" date="2016-10" db="EMBL/GenBank/DDBJ databases">
        <authorList>
            <person name="Varghese N."/>
            <person name="Submissions S."/>
        </authorList>
    </citation>
    <scope>NUCLEOTIDE SEQUENCE [LARGE SCALE GENOMIC DNA]</scope>
    <source>
        <strain evidence="2">LMG 26416</strain>
    </source>
</reference>
<dbReference type="Proteomes" id="UP000199120">
    <property type="component" value="Unassembled WGS sequence"/>
</dbReference>
<sequence>MELRSPLWPGMRRFAAGADVSASGVTLVVLSRRAHARAPVRIEWLAHAPLPRDAMAGAEIVDRVALVAALRDVFGQLPRACDAALLRCAMALPAGATVVASLPFAHFQPAAPLECADGEMRLLAALEPAVLAEAERIAGVERHELAVDWCIDPLRGAAEGADARDARACRVTITSAPRQHLEARIECAAMAGITLCAMDGDAHAALRAMRYAASLELSPDDAYVALWVGPDGVHGWYLADDLVAREIRYPALEHADLVEALRDLLNGQQAGCALIAGDLRMLSGARVSMADIGRVLGCQVLPFECATFAEKGQTLAANLLHEPACAVAFGLALRGVSE</sequence>
<evidence type="ECO:0000313" key="1">
    <source>
        <dbReference type="EMBL" id="SEM01493.1"/>
    </source>
</evidence>
<proteinExistence type="predicted"/>
<name>A0A1H7UX41_9BURK</name>
<dbReference type="RefSeq" id="WP_090546783.1">
    <property type="nucleotide sequence ID" value="NZ_FNSR01000001.1"/>
</dbReference>
<dbReference type="AlphaFoldDB" id="A0A1H7UX41"/>
<gene>
    <name evidence="1" type="ORF">SAMN05192542_12145</name>
</gene>
<dbReference type="EMBL" id="FOAJ01000021">
    <property type="protein sequence ID" value="SEM01493.1"/>
    <property type="molecule type" value="Genomic_DNA"/>
</dbReference>
<keyword evidence="2" id="KW-1185">Reference proteome</keyword>
<dbReference type="OrthoDB" id="9125096at2"/>